<comment type="caution">
    <text evidence="2">The sequence shown here is derived from an EMBL/GenBank/DDBJ whole genome shotgun (WGS) entry which is preliminary data.</text>
</comment>
<proteinExistence type="predicted"/>
<dbReference type="Proteomes" id="UP000299102">
    <property type="component" value="Unassembled WGS sequence"/>
</dbReference>
<feature type="compositionally biased region" description="Basic residues" evidence="1">
    <location>
        <begin position="46"/>
        <end position="56"/>
    </location>
</feature>
<gene>
    <name evidence="2" type="ORF">EVAR_26032_1</name>
</gene>
<dbReference type="EMBL" id="BGZK01000390">
    <property type="protein sequence ID" value="GBP40951.1"/>
    <property type="molecule type" value="Genomic_DNA"/>
</dbReference>
<sequence length="104" mass="11280">MMLGRSPFGRRRIALLSHGAYMGPEAGGGVRSARDGTAARTAGGRGGRRTGGRYHNRKCGATRSRVLKACQSPLSLTRLRPRRSLLNILYYTNALSPSHTTKII</sequence>
<name>A0A4C1VQM1_EUMVA</name>
<organism evidence="2 3">
    <name type="scientific">Eumeta variegata</name>
    <name type="common">Bagworm moth</name>
    <name type="synonym">Eumeta japonica</name>
    <dbReference type="NCBI Taxonomy" id="151549"/>
    <lineage>
        <taxon>Eukaryota</taxon>
        <taxon>Metazoa</taxon>
        <taxon>Ecdysozoa</taxon>
        <taxon>Arthropoda</taxon>
        <taxon>Hexapoda</taxon>
        <taxon>Insecta</taxon>
        <taxon>Pterygota</taxon>
        <taxon>Neoptera</taxon>
        <taxon>Endopterygota</taxon>
        <taxon>Lepidoptera</taxon>
        <taxon>Glossata</taxon>
        <taxon>Ditrysia</taxon>
        <taxon>Tineoidea</taxon>
        <taxon>Psychidae</taxon>
        <taxon>Oiketicinae</taxon>
        <taxon>Eumeta</taxon>
    </lineage>
</organism>
<accession>A0A4C1VQM1</accession>
<feature type="region of interest" description="Disordered" evidence="1">
    <location>
        <begin position="25"/>
        <end position="56"/>
    </location>
</feature>
<evidence type="ECO:0000313" key="2">
    <source>
        <dbReference type="EMBL" id="GBP40951.1"/>
    </source>
</evidence>
<reference evidence="2 3" key="1">
    <citation type="journal article" date="2019" name="Commun. Biol.">
        <title>The bagworm genome reveals a unique fibroin gene that provides high tensile strength.</title>
        <authorList>
            <person name="Kono N."/>
            <person name="Nakamura H."/>
            <person name="Ohtoshi R."/>
            <person name="Tomita M."/>
            <person name="Numata K."/>
            <person name="Arakawa K."/>
        </authorList>
    </citation>
    <scope>NUCLEOTIDE SEQUENCE [LARGE SCALE GENOMIC DNA]</scope>
</reference>
<protein>
    <submittedName>
        <fullName evidence="2">Uncharacterized protein</fullName>
    </submittedName>
</protein>
<dbReference type="AlphaFoldDB" id="A0A4C1VQM1"/>
<evidence type="ECO:0000313" key="3">
    <source>
        <dbReference type="Proteomes" id="UP000299102"/>
    </source>
</evidence>
<keyword evidence="3" id="KW-1185">Reference proteome</keyword>
<evidence type="ECO:0000256" key="1">
    <source>
        <dbReference type="SAM" id="MobiDB-lite"/>
    </source>
</evidence>